<gene>
    <name evidence="1" type="ORF">HRbin22_01076</name>
</gene>
<sequence>MREAILWVRDAPAMAVALARALTEALGQPVRPLSLAAGNLPPGPALLELRAPGAAMLLRAAARSRAFPLAVMTTSPTPLEAWVIGELGLEGLIDKQEPWPRFVERVEALLRREPAWSPHPWAARQAFEQAWGRRLRGLSPADWQRWRDLTTGLPVKALACRWGLSRQGAVKGLRRLYRRLGVADRWAAALLAHELGIVRFEEGRIGWSGAIEAYLAGREPDLLSQCPAFAAVSALARRLPREPP</sequence>
<dbReference type="SUPFAM" id="SSF46894">
    <property type="entry name" value="C-terminal effector domain of the bipartite response regulators"/>
    <property type="match status" value="1"/>
</dbReference>
<dbReference type="AlphaFoldDB" id="A0A2H5Y5V8"/>
<dbReference type="Proteomes" id="UP000236642">
    <property type="component" value="Unassembled WGS sequence"/>
</dbReference>
<reference evidence="2" key="1">
    <citation type="submission" date="2017-09" db="EMBL/GenBank/DDBJ databases">
        <title>Metaegenomics of thermophilic ammonia-oxidizing enrichment culture.</title>
        <authorList>
            <person name="Kato S."/>
            <person name="Suzuki K."/>
        </authorList>
    </citation>
    <scope>NUCLEOTIDE SEQUENCE [LARGE SCALE GENOMIC DNA]</scope>
</reference>
<protein>
    <submittedName>
        <fullName evidence="1">Uncharacterized protein</fullName>
    </submittedName>
</protein>
<accession>A0A2H5Y5V8</accession>
<proteinExistence type="predicted"/>
<dbReference type="EMBL" id="BEHY01000019">
    <property type="protein sequence ID" value="GBD08834.1"/>
    <property type="molecule type" value="Genomic_DNA"/>
</dbReference>
<name>A0A2H5Y5V8_9CHLR</name>
<evidence type="ECO:0000313" key="1">
    <source>
        <dbReference type="EMBL" id="GBD08834.1"/>
    </source>
</evidence>
<dbReference type="GO" id="GO:0003677">
    <property type="term" value="F:DNA binding"/>
    <property type="evidence" value="ECO:0007669"/>
    <property type="project" value="InterPro"/>
</dbReference>
<evidence type="ECO:0000313" key="2">
    <source>
        <dbReference type="Proteomes" id="UP000236642"/>
    </source>
</evidence>
<organism evidence="1 2">
    <name type="scientific">Candidatus Thermoflexus japonica</name>
    <dbReference type="NCBI Taxonomy" id="2035417"/>
    <lineage>
        <taxon>Bacteria</taxon>
        <taxon>Bacillati</taxon>
        <taxon>Chloroflexota</taxon>
        <taxon>Thermoflexia</taxon>
        <taxon>Thermoflexales</taxon>
        <taxon>Thermoflexaceae</taxon>
        <taxon>Thermoflexus</taxon>
    </lineage>
</organism>
<dbReference type="InterPro" id="IPR016032">
    <property type="entry name" value="Sig_transdc_resp-reg_C-effctor"/>
</dbReference>
<dbReference type="GO" id="GO:0006355">
    <property type="term" value="P:regulation of DNA-templated transcription"/>
    <property type="evidence" value="ECO:0007669"/>
    <property type="project" value="InterPro"/>
</dbReference>
<dbReference type="Gene3D" id="3.40.50.2300">
    <property type="match status" value="1"/>
</dbReference>
<comment type="caution">
    <text evidence="1">The sequence shown here is derived from an EMBL/GenBank/DDBJ whole genome shotgun (WGS) entry which is preliminary data.</text>
</comment>